<accession>A0ABU5ITB8</accession>
<keyword evidence="3" id="KW-0067">ATP-binding</keyword>
<evidence type="ECO:0000256" key="1">
    <source>
        <dbReference type="ARBA" id="ARBA00022801"/>
    </source>
</evidence>
<dbReference type="RefSeq" id="WP_322444705.1">
    <property type="nucleotide sequence ID" value="NZ_JAXOFX010000001.1"/>
</dbReference>
<sequence>MRERVFAKDNFNAFDFSIEDLKNGNIDSEYIDEIASKTCVYIQYTSDKKKYYIGESDQYLIKGSKKGRFYEHLQEDDSVAGNITFNMFDRVLIINSRFLKGNGKVLETKLLKYIDTEFKVISGRTLVNKRINQPHAEELSQDIELKLFPELWVFLKEKDFVKNDLTEVEKNPIKYYSPFGKSFDDIQKKSIERVIEIGQLTSNESRFLIKGEPGTGKTFIVATAVIELIRLGKKVAIIVNQSSMSKIYKELFNLIPSSKKPFIGSLATFENNLKNNHIVLSDFSMIIVDEAHRLKQSQGKHNYLPGTYVLDRNNMELTELDVIERYGLNIILMYDEFQLIRDSDIDIQRFKERVRGYEEIELEVQYRIQSTNISAENYTKGLRNLLQLEDVKYDNSIFGNGYNFKIVNSLSELVDYIKQKTNSSNKNARLLSGFYKEWISKGTDAFEWREAIYGVNLKWNTPNDKLGKKNWLTYTSERELQFKEVGCIHIAQGMDLDFAGVIIGKDLDVITDTNGEEILVANRKNYFDTNGIPINGTDVNNERLTEYIKKVYYILLTRGIYGTAAYFENPQVKEYFQKKLFDQ</sequence>
<dbReference type="SMART" id="SM00487">
    <property type="entry name" value="DEXDc"/>
    <property type="match status" value="1"/>
</dbReference>
<dbReference type="EMBL" id="JAXOFX010000001">
    <property type="protein sequence ID" value="MDZ5470402.1"/>
    <property type="molecule type" value="Genomic_DNA"/>
</dbReference>
<protein>
    <submittedName>
        <fullName evidence="3">DNA/RNA helicase domain-containing protein</fullName>
    </submittedName>
</protein>
<evidence type="ECO:0000313" key="3">
    <source>
        <dbReference type="EMBL" id="MDZ5470402.1"/>
    </source>
</evidence>
<organism evidence="3 4">
    <name type="scientific">Robertmurraya mangrovi</name>
    <dbReference type="NCBI Taxonomy" id="3098077"/>
    <lineage>
        <taxon>Bacteria</taxon>
        <taxon>Bacillati</taxon>
        <taxon>Bacillota</taxon>
        <taxon>Bacilli</taxon>
        <taxon>Bacillales</taxon>
        <taxon>Bacillaceae</taxon>
        <taxon>Robertmurraya</taxon>
    </lineage>
</organism>
<dbReference type="Proteomes" id="UP001290455">
    <property type="component" value="Unassembled WGS sequence"/>
</dbReference>
<comment type="caution">
    <text evidence="3">The sequence shown here is derived from an EMBL/GenBank/DDBJ whole genome shotgun (WGS) entry which is preliminary data.</text>
</comment>
<gene>
    <name evidence="3" type="ORF">SM124_01445</name>
</gene>
<evidence type="ECO:0000313" key="4">
    <source>
        <dbReference type="Proteomes" id="UP001290455"/>
    </source>
</evidence>
<keyword evidence="1" id="KW-0378">Hydrolase</keyword>
<dbReference type="InterPro" id="IPR027417">
    <property type="entry name" value="P-loop_NTPase"/>
</dbReference>
<dbReference type="InterPro" id="IPR002464">
    <property type="entry name" value="DNA/RNA_helicase_DEAH_CS"/>
</dbReference>
<feature type="domain" description="Helicase ATP-binding" evidence="2">
    <location>
        <begin position="179"/>
        <end position="360"/>
    </location>
</feature>
<dbReference type="PROSITE" id="PS00690">
    <property type="entry name" value="DEAH_ATP_HELICASE"/>
    <property type="match status" value="1"/>
</dbReference>
<reference evidence="3 4" key="1">
    <citation type="submission" date="2023-11" db="EMBL/GenBank/DDBJ databases">
        <title>Bacillus jintuensis, isolated from a mudflat on the Beibu Gulf coast.</title>
        <authorList>
            <person name="Li M."/>
        </authorList>
    </citation>
    <scope>NUCLEOTIDE SEQUENCE [LARGE SCALE GENOMIC DNA]</scope>
    <source>
        <strain evidence="3 4">31A1R</strain>
    </source>
</reference>
<dbReference type="InterPro" id="IPR014001">
    <property type="entry name" value="Helicase_ATP-bd"/>
</dbReference>
<keyword evidence="3" id="KW-0547">Nucleotide-binding</keyword>
<dbReference type="SUPFAM" id="SSF52540">
    <property type="entry name" value="P-loop containing nucleoside triphosphate hydrolases"/>
    <property type="match status" value="1"/>
</dbReference>
<dbReference type="GO" id="GO:0004386">
    <property type="term" value="F:helicase activity"/>
    <property type="evidence" value="ECO:0007669"/>
    <property type="project" value="UniProtKB-KW"/>
</dbReference>
<evidence type="ECO:0000259" key="2">
    <source>
        <dbReference type="SMART" id="SM00487"/>
    </source>
</evidence>
<name>A0ABU5ITB8_9BACI</name>
<proteinExistence type="predicted"/>
<keyword evidence="3" id="KW-0347">Helicase</keyword>
<keyword evidence="4" id="KW-1185">Reference proteome</keyword>
<dbReference type="Pfam" id="PF09848">
    <property type="entry name" value="SLFN-g3_helicase"/>
    <property type="match status" value="1"/>
</dbReference>
<dbReference type="InterPro" id="IPR018647">
    <property type="entry name" value="SLFN_3-like_DNA/RNA_helicase"/>
</dbReference>
<dbReference type="Gene3D" id="3.40.50.300">
    <property type="entry name" value="P-loop containing nucleotide triphosphate hydrolases"/>
    <property type="match status" value="1"/>
</dbReference>